<dbReference type="Proteomes" id="UP001281614">
    <property type="component" value="Unassembled WGS sequence"/>
</dbReference>
<sequence>MQHSKVSELARPGSRRQGFNGANGIMFQELARWNSAQCNRQSPLLAAAPPFHALWVTLPRLLLPFGGRSACPDRAGPYLPLGCRGVLPGCFRPRAGPSIW</sequence>
<evidence type="ECO:0000256" key="1">
    <source>
        <dbReference type="SAM" id="MobiDB-lite"/>
    </source>
</evidence>
<evidence type="ECO:0000313" key="3">
    <source>
        <dbReference type="Proteomes" id="UP001281614"/>
    </source>
</evidence>
<proteinExistence type="predicted"/>
<dbReference type="EMBL" id="VYYT01000143">
    <property type="protein sequence ID" value="KAK2763600.1"/>
    <property type="molecule type" value="Genomic_DNA"/>
</dbReference>
<comment type="caution">
    <text evidence="2">The sequence shown here is derived from an EMBL/GenBank/DDBJ whole genome shotgun (WGS) entry which is preliminary data.</text>
</comment>
<evidence type="ECO:0000313" key="2">
    <source>
        <dbReference type="EMBL" id="KAK2763600.1"/>
    </source>
</evidence>
<dbReference type="AlphaFoldDB" id="A0AAE0D675"/>
<reference evidence="2" key="1">
    <citation type="submission" date="2023-02" db="EMBL/GenBank/DDBJ databases">
        <title>Colletotrichum kahawae CIFC_Que2 genome sequencing and assembly.</title>
        <authorList>
            <person name="Baroncelli R."/>
        </authorList>
    </citation>
    <scope>NUCLEOTIDE SEQUENCE</scope>
    <source>
        <strain evidence="2">CIFC_Que2</strain>
    </source>
</reference>
<feature type="region of interest" description="Disordered" evidence="1">
    <location>
        <begin position="1"/>
        <end position="20"/>
    </location>
</feature>
<keyword evidence="3" id="KW-1185">Reference proteome</keyword>
<organism evidence="2 3">
    <name type="scientific">Colletotrichum kahawae</name>
    <name type="common">Coffee berry disease fungus</name>
    <dbReference type="NCBI Taxonomy" id="34407"/>
    <lineage>
        <taxon>Eukaryota</taxon>
        <taxon>Fungi</taxon>
        <taxon>Dikarya</taxon>
        <taxon>Ascomycota</taxon>
        <taxon>Pezizomycotina</taxon>
        <taxon>Sordariomycetes</taxon>
        <taxon>Hypocreomycetidae</taxon>
        <taxon>Glomerellales</taxon>
        <taxon>Glomerellaceae</taxon>
        <taxon>Colletotrichum</taxon>
        <taxon>Colletotrichum gloeosporioides species complex</taxon>
    </lineage>
</organism>
<gene>
    <name evidence="2" type="ORF">CKAH01_15941</name>
</gene>
<name>A0AAE0D675_COLKA</name>
<protein>
    <submittedName>
        <fullName evidence="2">Uncharacterized protein</fullName>
    </submittedName>
</protein>
<accession>A0AAE0D675</accession>